<sequence length="57" mass="6034">MVSCSINKVSSTDHTADDELCIKPIDDQLGLRRSLATILPAVVISAKSSNSTSGRKC</sequence>
<dbReference type="Proteomes" id="UP000018144">
    <property type="component" value="Unassembled WGS sequence"/>
</dbReference>
<protein>
    <submittedName>
        <fullName evidence="1">Uncharacterized protein</fullName>
    </submittedName>
</protein>
<organism evidence="1 2">
    <name type="scientific">Pyronema omphalodes (strain CBS 100304)</name>
    <name type="common">Pyronema confluens</name>
    <dbReference type="NCBI Taxonomy" id="1076935"/>
    <lineage>
        <taxon>Eukaryota</taxon>
        <taxon>Fungi</taxon>
        <taxon>Dikarya</taxon>
        <taxon>Ascomycota</taxon>
        <taxon>Pezizomycotina</taxon>
        <taxon>Pezizomycetes</taxon>
        <taxon>Pezizales</taxon>
        <taxon>Pyronemataceae</taxon>
        <taxon>Pyronema</taxon>
    </lineage>
</organism>
<dbReference type="AlphaFoldDB" id="U4LHC2"/>
<keyword evidence="2" id="KW-1185">Reference proteome</keyword>
<gene>
    <name evidence="1" type="ORF">PCON_10591</name>
</gene>
<proteinExistence type="predicted"/>
<dbReference type="EMBL" id="HF935585">
    <property type="protein sequence ID" value="CCX31308.1"/>
    <property type="molecule type" value="Genomic_DNA"/>
</dbReference>
<reference evidence="1 2" key="1">
    <citation type="journal article" date="2013" name="PLoS Genet.">
        <title>The genome and development-dependent transcriptomes of Pyronema confluens: a window into fungal evolution.</title>
        <authorList>
            <person name="Traeger S."/>
            <person name="Altegoer F."/>
            <person name="Freitag M."/>
            <person name="Gabaldon T."/>
            <person name="Kempken F."/>
            <person name="Kumar A."/>
            <person name="Marcet-Houben M."/>
            <person name="Poggeler S."/>
            <person name="Stajich J.E."/>
            <person name="Nowrousian M."/>
        </authorList>
    </citation>
    <scope>NUCLEOTIDE SEQUENCE [LARGE SCALE GENOMIC DNA]</scope>
    <source>
        <strain evidence="2">CBS 100304</strain>
        <tissue evidence="1">Vegetative mycelium</tissue>
    </source>
</reference>
<name>U4LHC2_PYROM</name>
<evidence type="ECO:0000313" key="1">
    <source>
        <dbReference type="EMBL" id="CCX31308.1"/>
    </source>
</evidence>
<evidence type="ECO:0000313" key="2">
    <source>
        <dbReference type="Proteomes" id="UP000018144"/>
    </source>
</evidence>
<accession>U4LHC2</accession>